<keyword evidence="7" id="KW-0812">Transmembrane</keyword>
<dbReference type="InterPro" id="IPR039474">
    <property type="entry name" value="POMGNT1_PANDER-like"/>
</dbReference>
<comment type="similarity">
    <text evidence="3 17">Belongs to the glycosyltransferase 13 family.</text>
</comment>
<dbReference type="InterPro" id="IPR039477">
    <property type="entry name" value="ILEI/PANDER_dom"/>
</dbReference>
<name>A0A9Q0MF59_BLOTA</name>
<dbReference type="SUPFAM" id="SSF53448">
    <property type="entry name" value="Nucleotide-diphospho-sugar transferases"/>
    <property type="match status" value="1"/>
</dbReference>
<comment type="subcellular location">
    <subcellularLocation>
        <location evidence="1 17">Golgi apparatus membrane</location>
        <topology evidence="1 17">Single-pass type II membrane protein</topology>
    </subcellularLocation>
</comment>
<dbReference type="GO" id="GO:0047223">
    <property type="term" value="F:beta-1,3-galactosyl-O-glycosyl-glycoprotein beta-1,3-N-acetylglucosaminyltransferase activity"/>
    <property type="evidence" value="ECO:0007669"/>
    <property type="project" value="TreeGrafter"/>
</dbReference>
<evidence type="ECO:0000256" key="11">
    <source>
        <dbReference type="ARBA" id="ARBA00023034"/>
    </source>
</evidence>
<evidence type="ECO:0000256" key="16">
    <source>
        <dbReference type="ARBA" id="ARBA00049045"/>
    </source>
</evidence>
<evidence type="ECO:0000256" key="14">
    <source>
        <dbReference type="ARBA" id="ARBA00023211"/>
    </source>
</evidence>
<dbReference type="GO" id="GO:0016266">
    <property type="term" value="P:protein O-linked glycosylation via N-acetyl-galactosamine"/>
    <property type="evidence" value="ECO:0007669"/>
    <property type="project" value="TreeGrafter"/>
</dbReference>
<keyword evidence="13" id="KW-1015">Disulfide bond</keyword>
<dbReference type="GO" id="GO:0000139">
    <property type="term" value="C:Golgi membrane"/>
    <property type="evidence" value="ECO:0007669"/>
    <property type="project" value="UniProtKB-SubCell"/>
</dbReference>
<evidence type="ECO:0000256" key="2">
    <source>
        <dbReference type="ARBA" id="ARBA00004922"/>
    </source>
</evidence>
<evidence type="ECO:0000256" key="17">
    <source>
        <dbReference type="RuleBase" id="RU368119"/>
    </source>
</evidence>
<comment type="function">
    <text evidence="17">Participates in O-mannosyl glycosylation by catalyzing the addition of N-acetylglucosamine to O-linked mannose on glycoproteins. Catalyzes the synthesis of the GlcNAc(beta1-2)Man(alpha1-)O-Ser/Thr moiety on alpha-dystroglycan and other O-mannosylated proteins, providing the necessary basis for the addition of further carbohydrate moieties. Is specific for alpha linked terminal mannose.</text>
</comment>
<evidence type="ECO:0000256" key="10">
    <source>
        <dbReference type="ARBA" id="ARBA00022989"/>
    </source>
</evidence>
<organism evidence="19 20">
    <name type="scientific">Blomia tropicalis</name>
    <name type="common">Mite</name>
    <dbReference type="NCBI Taxonomy" id="40697"/>
    <lineage>
        <taxon>Eukaryota</taxon>
        <taxon>Metazoa</taxon>
        <taxon>Ecdysozoa</taxon>
        <taxon>Arthropoda</taxon>
        <taxon>Chelicerata</taxon>
        <taxon>Arachnida</taxon>
        <taxon>Acari</taxon>
        <taxon>Acariformes</taxon>
        <taxon>Sarcoptiformes</taxon>
        <taxon>Astigmata</taxon>
        <taxon>Glycyphagoidea</taxon>
        <taxon>Echimyopodidae</taxon>
        <taxon>Blomia</taxon>
    </lineage>
</organism>
<dbReference type="PROSITE" id="PS52031">
    <property type="entry name" value="GG_LECTIN"/>
    <property type="match status" value="1"/>
</dbReference>
<reference evidence="19" key="1">
    <citation type="submission" date="2022-12" db="EMBL/GenBank/DDBJ databases">
        <title>Genome assemblies of Blomia tropicalis.</title>
        <authorList>
            <person name="Cui Y."/>
        </authorList>
    </citation>
    <scope>NUCLEOTIDE SEQUENCE</scope>
    <source>
        <tissue evidence="19">Adult mites</tissue>
    </source>
</reference>
<dbReference type="PANTHER" id="PTHR46396:SF1">
    <property type="entry name" value="PROTEIN O-LINKED-MANNOSE BETA-1,2-N-ACETYLGLUCOSAMINYLTRANSFERASE 1"/>
    <property type="match status" value="1"/>
</dbReference>
<dbReference type="Proteomes" id="UP001142055">
    <property type="component" value="Chromosome 1"/>
</dbReference>
<dbReference type="InterPro" id="IPR029044">
    <property type="entry name" value="Nucleotide-diphossugar_trans"/>
</dbReference>
<accession>A0A9Q0MF59</accession>
<comment type="domain">
    <text evidence="17">The stem domain mediates specific interaction with beta-linked N-acetylglucosamine moieties of O-glycosylated proteins. It also interacts with its product, N-acetyl-beta-D-glucosaminyl-(1-&gt;2)-O-alpha-D-mannosylprotein.</text>
</comment>
<keyword evidence="6" id="KW-0808">Transferase</keyword>
<dbReference type="CDD" id="cd13937">
    <property type="entry name" value="PANDER_GnT-1_2_like"/>
    <property type="match status" value="1"/>
</dbReference>
<keyword evidence="20" id="KW-1185">Reference proteome</keyword>
<gene>
    <name evidence="19" type="ORF">RDWZM_003350</name>
</gene>
<evidence type="ECO:0000256" key="15">
    <source>
        <dbReference type="ARBA" id="ARBA00046887"/>
    </source>
</evidence>
<keyword evidence="14 17" id="KW-0464">Manganese</keyword>
<feature type="domain" description="ILEI/PANDER" evidence="18">
    <location>
        <begin position="94"/>
        <end position="181"/>
    </location>
</feature>
<keyword evidence="8 17" id="KW-0479">Metal-binding</keyword>
<comment type="subunit">
    <text evidence="15">Interacts with DAG1 (via O-linked mannose moiety). Interacts (via transmembrane domain) with FKTN; the interaction is direct and is required for normal location in Golgi membranes.</text>
</comment>
<evidence type="ECO:0000256" key="6">
    <source>
        <dbReference type="ARBA" id="ARBA00022679"/>
    </source>
</evidence>
<evidence type="ECO:0000313" key="20">
    <source>
        <dbReference type="Proteomes" id="UP001142055"/>
    </source>
</evidence>
<evidence type="ECO:0000256" key="4">
    <source>
        <dbReference type="ARBA" id="ARBA00022553"/>
    </source>
</evidence>
<evidence type="ECO:0000256" key="13">
    <source>
        <dbReference type="ARBA" id="ARBA00023157"/>
    </source>
</evidence>
<proteinExistence type="inferred from homology"/>
<dbReference type="EC" id="2.4.1.-" evidence="17"/>
<dbReference type="Pfam" id="PF15711">
    <property type="entry name" value="ILEI"/>
    <property type="match status" value="1"/>
</dbReference>
<comment type="catalytic activity">
    <reaction evidence="16 17">
        <text>3-O-(alpha-D-mannosyl)-L-threonyl-[protein] + UDP-N-acetyl-alpha-D-glucosamine = 3-O-(N-acetyl-beta-D-glucosaminyl-(1-&gt;2)-alpha-D-mannosyl)-L-threonyl-[protein] + UDP + H(+)</text>
        <dbReference type="Rhea" id="RHEA:54128"/>
        <dbReference type="Rhea" id="RHEA-COMP:13547"/>
        <dbReference type="Rhea" id="RHEA-COMP:13802"/>
        <dbReference type="ChEBI" id="CHEBI:15378"/>
        <dbReference type="ChEBI" id="CHEBI:57705"/>
        <dbReference type="ChEBI" id="CHEBI:58223"/>
        <dbReference type="ChEBI" id="CHEBI:137323"/>
        <dbReference type="ChEBI" id="CHEBI:138067"/>
    </reaction>
</comment>
<dbReference type="AlphaFoldDB" id="A0A9Q0MF59"/>
<evidence type="ECO:0000256" key="7">
    <source>
        <dbReference type="ARBA" id="ARBA00022692"/>
    </source>
</evidence>
<sequence length="677" mass="77572">MDTMKKSKFPKSFDSESGLNTYGPAVRVVSKRNECREWTQMKAHNQSNHLLAPNSDVNPELRIIKLEIVSSHSRVMISIDGTIILDDSEEGKNRGIHILVLNQMTGSIMACRHFDTYSPHEDEAMSLFLSMVSDERILIFAIKDEGTFQLKKTARDLLTRMGSHQAQQLGWRDMWAMAVKKRLTTKSSVFNNDQNDRLYGETYSKSDDFNSWASPAILHVEIELLSESLDQCQWTTLTTPSSLLGHIFGNILSSSNQLTTTPATTSFSIEADLKPIFSSIFLADDQLTRTRRRNFCSRIEGYGSVCSCTDPLPLRFVSNYDPHAAISQVPIAIIASNRPHYLYRMLRTLLSTPGCNPSMITIFIDGYYEEPLEISKLFGLRGIQHTPIGNKNGRISQHYKSSLTATFNLYPDSKYAIILEEDLDVSPDFFLYFSQTMHLLNEDQSLFCISAWNDQAYEHTSNDNKLETRWPTPDKLWDWDMWMRLPEIRQGRECIVPDVSRTFHFGSSGLNMNSYFQDVYFKKHAFNMDPSARLKNIDSLKHDNYERLLTKLIRFATIVDHAKSPCDNSFLRPNSSSRANISVSTSQIDTFNLYLVFIQMSSDRDFTSWLQMAKCFHIWDLDARGYHRGLWRLHINGAHLIVIGAPFSPYSVFKPPHIVPISFTKNSFGTMKMVNHH</sequence>
<evidence type="ECO:0000256" key="9">
    <source>
        <dbReference type="ARBA" id="ARBA00022968"/>
    </source>
</evidence>
<protein>
    <recommendedName>
        <fullName evidence="17">Protein O-linked-mannose beta-1,2-N-acetylglucosaminyltransferase</fullName>
        <shortName evidence="17">POMGnT1</shortName>
        <ecNumber evidence="17">2.4.1.-</ecNumber>
    </recommendedName>
</protein>
<dbReference type="PANTHER" id="PTHR46396">
    <property type="entry name" value="PROTEIN O-LINKED-MANNOSE BETA-1,2-N-ACETYLGLUCOSAMINYLTRANSFERASE 1"/>
    <property type="match status" value="1"/>
</dbReference>
<dbReference type="Gene3D" id="3.90.550.10">
    <property type="entry name" value="Spore Coat Polysaccharide Biosynthesis Protein SpsA, Chain A"/>
    <property type="match status" value="1"/>
</dbReference>
<keyword evidence="12" id="KW-0472">Membrane</keyword>
<evidence type="ECO:0000259" key="18">
    <source>
        <dbReference type="Pfam" id="PF15711"/>
    </source>
</evidence>
<evidence type="ECO:0000313" key="19">
    <source>
        <dbReference type="EMBL" id="KAJ6224805.1"/>
    </source>
</evidence>
<dbReference type="InterPro" id="IPR052463">
    <property type="entry name" value="O-linked_mannose_GnT"/>
</dbReference>
<keyword evidence="5 17" id="KW-0328">Glycosyltransferase</keyword>
<keyword evidence="10" id="KW-1133">Transmembrane helix</keyword>
<evidence type="ECO:0000256" key="3">
    <source>
        <dbReference type="ARBA" id="ARBA00006492"/>
    </source>
</evidence>
<evidence type="ECO:0000256" key="12">
    <source>
        <dbReference type="ARBA" id="ARBA00023136"/>
    </source>
</evidence>
<comment type="pathway">
    <text evidence="2 17">Protein modification; protein glycosylation.</text>
</comment>
<evidence type="ECO:0000256" key="8">
    <source>
        <dbReference type="ARBA" id="ARBA00022723"/>
    </source>
</evidence>
<comment type="caution">
    <text evidence="19">The sequence shown here is derived from an EMBL/GenBank/DDBJ whole genome shotgun (WGS) entry which is preliminary data.</text>
</comment>
<dbReference type="EMBL" id="JAPWDV010000001">
    <property type="protein sequence ID" value="KAJ6224805.1"/>
    <property type="molecule type" value="Genomic_DNA"/>
</dbReference>
<comment type="cofactor">
    <cofactor evidence="17">
        <name>Mn(2+)</name>
        <dbReference type="ChEBI" id="CHEBI:29035"/>
    </cofactor>
    <text evidence="17">The manganese ion interacts primarily with the substrate UDP-N-acetylglucosamine.</text>
</comment>
<keyword evidence="4" id="KW-0597">Phosphoprotein</keyword>
<keyword evidence="11 17" id="KW-0333">Golgi apparatus</keyword>
<keyword evidence="9 17" id="KW-0735">Signal-anchor</keyword>
<dbReference type="InterPro" id="IPR004139">
    <property type="entry name" value="Glyco_trans_13"/>
</dbReference>
<dbReference type="Pfam" id="PF03071">
    <property type="entry name" value="GNT-I"/>
    <property type="match status" value="2"/>
</dbReference>
<evidence type="ECO:0000256" key="5">
    <source>
        <dbReference type="ARBA" id="ARBA00022676"/>
    </source>
</evidence>
<evidence type="ECO:0000256" key="1">
    <source>
        <dbReference type="ARBA" id="ARBA00004323"/>
    </source>
</evidence>
<dbReference type="OMA" id="NDQAYEH"/>
<dbReference type="GO" id="GO:0030145">
    <property type="term" value="F:manganese ion binding"/>
    <property type="evidence" value="ECO:0007669"/>
    <property type="project" value="UniProtKB-UniRule"/>
</dbReference>